<dbReference type="InterPro" id="IPR011257">
    <property type="entry name" value="DNA_glycosylase"/>
</dbReference>
<evidence type="ECO:0000313" key="13">
    <source>
        <dbReference type="Proteomes" id="UP000698335"/>
    </source>
</evidence>
<dbReference type="GO" id="GO:0140078">
    <property type="term" value="F:class I DNA-(apurinic or apyrimidinic site) endonuclease activity"/>
    <property type="evidence" value="ECO:0007669"/>
    <property type="project" value="UniProtKB-EC"/>
</dbReference>
<sequence>MPRESKKLKQERGIETCRRLHTLYPHVESALEYHNAYTLLVAVMLSAQTTDAAVNKVTPELFRRWPNPEAMASARSDEVGECIRTIGFWRAKAAHCTEMAQILMADYGGEVPQTMEELVKLPGVGRKTANIVLNKMFNTVDGIAVDTHVYRIASRLRLTSAATPLAAEQDLLSLLPHELWKDVNEEWIHFGRDICTARNPTCSACPLSDICPSCGQPNRWFKGGGKKSAKR</sequence>
<dbReference type="GO" id="GO:0019104">
    <property type="term" value="F:DNA N-glycosylase activity"/>
    <property type="evidence" value="ECO:0007669"/>
    <property type="project" value="UniProtKB-UniRule"/>
</dbReference>
<keyword evidence="8 10" id="KW-0234">DNA repair</keyword>
<keyword evidence="5 10" id="KW-0378">Hydrolase</keyword>
<dbReference type="CDD" id="cd00056">
    <property type="entry name" value="ENDO3c"/>
    <property type="match status" value="1"/>
</dbReference>
<keyword evidence="10" id="KW-0456">Lyase</keyword>
<evidence type="ECO:0000256" key="1">
    <source>
        <dbReference type="ARBA" id="ARBA00008343"/>
    </source>
</evidence>
<evidence type="ECO:0000256" key="5">
    <source>
        <dbReference type="ARBA" id="ARBA00022801"/>
    </source>
</evidence>
<proteinExistence type="inferred from homology"/>
<keyword evidence="10" id="KW-0238">DNA-binding</keyword>
<comment type="cofactor">
    <cofactor evidence="10">
        <name>[4Fe-4S] cluster</name>
        <dbReference type="ChEBI" id="CHEBI:49883"/>
    </cofactor>
    <text evidence="10">Binds 1 [4Fe-4S] cluster.</text>
</comment>
<keyword evidence="7 10" id="KW-0411">Iron-sulfur</keyword>
<dbReference type="Pfam" id="PF00633">
    <property type="entry name" value="HHH"/>
    <property type="match status" value="1"/>
</dbReference>
<dbReference type="InterPro" id="IPR023170">
    <property type="entry name" value="HhH_base_excis_C"/>
</dbReference>
<dbReference type="PIRSF" id="PIRSF001435">
    <property type="entry name" value="Nth"/>
    <property type="match status" value="1"/>
</dbReference>
<evidence type="ECO:0000313" key="12">
    <source>
        <dbReference type="EMBL" id="MBF4807933.1"/>
    </source>
</evidence>
<dbReference type="GO" id="GO:0003677">
    <property type="term" value="F:DNA binding"/>
    <property type="evidence" value="ECO:0007669"/>
    <property type="project" value="UniProtKB-UniRule"/>
</dbReference>
<comment type="caution">
    <text evidence="12">The sequence shown here is derived from an EMBL/GenBank/DDBJ whole genome shotgun (WGS) entry which is preliminary data.</text>
</comment>
<evidence type="ECO:0000256" key="8">
    <source>
        <dbReference type="ARBA" id="ARBA00023204"/>
    </source>
</evidence>
<evidence type="ECO:0000256" key="9">
    <source>
        <dbReference type="ARBA" id="ARBA00023295"/>
    </source>
</evidence>
<dbReference type="InterPro" id="IPR000445">
    <property type="entry name" value="HhH_motif"/>
</dbReference>
<dbReference type="InterPro" id="IPR003265">
    <property type="entry name" value="HhH-GPD_domain"/>
</dbReference>
<feature type="binding site" evidence="10">
    <location>
        <position position="211"/>
    </location>
    <ligand>
        <name>[4Fe-4S] cluster</name>
        <dbReference type="ChEBI" id="CHEBI:49883"/>
    </ligand>
</feature>
<dbReference type="AlphaFoldDB" id="A0A930YNE0"/>
<dbReference type="Gene3D" id="1.10.1670.10">
    <property type="entry name" value="Helix-hairpin-Helix base-excision DNA repair enzymes (C-terminal)"/>
    <property type="match status" value="1"/>
</dbReference>
<dbReference type="SMART" id="SM00525">
    <property type="entry name" value="FES"/>
    <property type="match status" value="1"/>
</dbReference>
<gene>
    <name evidence="10 12" type="primary">nth</name>
    <name evidence="12" type="ORF">HXK26_04485</name>
</gene>
<dbReference type="InterPro" id="IPR005759">
    <property type="entry name" value="Nth"/>
</dbReference>
<dbReference type="SMART" id="SM00478">
    <property type="entry name" value="ENDO3c"/>
    <property type="match status" value="1"/>
</dbReference>
<feature type="binding site" evidence="10">
    <location>
        <position position="195"/>
    </location>
    <ligand>
        <name>[4Fe-4S] cluster</name>
        <dbReference type="ChEBI" id="CHEBI:49883"/>
    </ligand>
</feature>
<evidence type="ECO:0000256" key="7">
    <source>
        <dbReference type="ARBA" id="ARBA00023014"/>
    </source>
</evidence>
<dbReference type="RefSeq" id="WP_315573439.1">
    <property type="nucleotide sequence ID" value="NZ_CAUTZM010000012.1"/>
</dbReference>
<keyword evidence="4 10" id="KW-0227">DNA damage</keyword>
<name>A0A930YNE0_9ACTN</name>
<keyword evidence="6 10" id="KW-0408">Iron</keyword>
<dbReference type="GO" id="GO:0051539">
    <property type="term" value="F:4 iron, 4 sulfur cluster binding"/>
    <property type="evidence" value="ECO:0007669"/>
    <property type="project" value="UniProtKB-UniRule"/>
</dbReference>
<dbReference type="NCBIfam" id="TIGR01083">
    <property type="entry name" value="nth"/>
    <property type="match status" value="1"/>
</dbReference>
<dbReference type="HAMAP" id="MF_00942">
    <property type="entry name" value="Nth"/>
    <property type="match status" value="1"/>
</dbReference>
<protein>
    <recommendedName>
        <fullName evidence="10">Endonuclease III</fullName>
        <ecNumber evidence="10">4.2.99.18</ecNumber>
    </recommendedName>
    <alternativeName>
        <fullName evidence="10">DNA-(apurinic or apyrimidinic site) lyase</fullName>
    </alternativeName>
</protein>
<dbReference type="PANTHER" id="PTHR10359:SF18">
    <property type="entry name" value="ENDONUCLEASE III"/>
    <property type="match status" value="1"/>
</dbReference>
<dbReference type="GO" id="GO:0006285">
    <property type="term" value="P:base-excision repair, AP site formation"/>
    <property type="evidence" value="ECO:0007669"/>
    <property type="project" value="TreeGrafter"/>
</dbReference>
<keyword evidence="3 10" id="KW-0479">Metal-binding</keyword>
<dbReference type="Gene3D" id="1.10.340.30">
    <property type="entry name" value="Hypothetical protein, domain 2"/>
    <property type="match status" value="1"/>
</dbReference>
<feature type="domain" description="HhH-GPD" evidence="11">
    <location>
        <begin position="45"/>
        <end position="193"/>
    </location>
</feature>
<dbReference type="FunFam" id="1.10.340.30:FF:000001">
    <property type="entry name" value="Endonuclease III"/>
    <property type="match status" value="1"/>
</dbReference>
<evidence type="ECO:0000256" key="6">
    <source>
        <dbReference type="ARBA" id="ARBA00023004"/>
    </source>
</evidence>
<dbReference type="SUPFAM" id="SSF48150">
    <property type="entry name" value="DNA-glycosylase"/>
    <property type="match status" value="1"/>
</dbReference>
<evidence type="ECO:0000256" key="4">
    <source>
        <dbReference type="ARBA" id="ARBA00022763"/>
    </source>
</evidence>
<keyword evidence="2 10" id="KW-0004">4Fe-4S</keyword>
<evidence type="ECO:0000256" key="2">
    <source>
        <dbReference type="ARBA" id="ARBA00022485"/>
    </source>
</evidence>
<feature type="binding site" evidence="10">
    <location>
        <position position="202"/>
    </location>
    <ligand>
        <name>[4Fe-4S] cluster</name>
        <dbReference type="ChEBI" id="CHEBI:49883"/>
    </ligand>
</feature>
<comment type="similarity">
    <text evidence="1 10">Belongs to the Nth/MutY family.</text>
</comment>
<comment type="catalytic activity">
    <reaction evidence="10">
        <text>2'-deoxyribonucleotide-(2'-deoxyribose 5'-phosphate)-2'-deoxyribonucleotide-DNA = a 3'-end 2'-deoxyribonucleotide-(2,3-dehydro-2,3-deoxyribose 5'-phosphate)-DNA + a 5'-end 5'-phospho-2'-deoxyribonucleoside-DNA + H(+)</text>
        <dbReference type="Rhea" id="RHEA:66592"/>
        <dbReference type="Rhea" id="RHEA-COMP:13180"/>
        <dbReference type="Rhea" id="RHEA-COMP:16897"/>
        <dbReference type="Rhea" id="RHEA-COMP:17067"/>
        <dbReference type="ChEBI" id="CHEBI:15378"/>
        <dbReference type="ChEBI" id="CHEBI:136412"/>
        <dbReference type="ChEBI" id="CHEBI:157695"/>
        <dbReference type="ChEBI" id="CHEBI:167181"/>
        <dbReference type="EC" id="4.2.99.18"/>
    </reaction>
</comment>
<dbReference type="Pfam" id="PF10576">
    <property type="entry name" value="EndIII_4Fe-2S"/>
    <property type="match status" value="1"/>
</dbReference>
<evidence type="ECO:0000256" key="3">
    <source>
        <dbReference type="ARBA" id="ARBA00022723"/>
    </source>
</evidence>
<keyword evidence="9 10" id="KW-0326">Glycosidase</keyword>
<dbReference type="GO" id="GO:0046872">
    <property type="term" value="F:metal ion binding"/>
    <property type="evidence" value="ECO:0007669"/>
    <property type="project" value="UniProtKB-KW"/>
</dbReference>
<dbReference type="InterPro" id="IPR003651">
    <property type="entry name" value="Endonuclease3_FeS-loop_motif"/>
</dbReference>
<evidence type="ECO:0000256" key="10">
    <source>
        <dbReference type="HAMAP-Rule" id="MF_00942"/>
    </source>
</evidence>
<comment type="function">
    <text evidence="10">DNA repair enzyme that has both DNA N-glycosylase activity and AP-lyase activity. The DNA N-glycosylase activity releases various damaged pyrimidines from DNA by cleaving the N-glycosidic bond, leaving an AP (apurinic/apyrimidinic) site. The AP-lyase activity cleaves the phosphodiester bond 3' to the AP site by a beta-elimination, leaving a 3'-terminal unsaturated sugar and a product with a terminal 5'-phosphate.</text>
</comment>
<organism evidence="12 13">
    <name type="scientific">Lancefieldella rimae</name>
    <dbReference type="NCBI Taxonomy" id="1383"/>
    <lineage>
        <taxon>Bacteria</taxon>
        <taxon>Bacillati</taxon>
        <taxon>Actinomycetota</taxon>
        <taxon>Coriobacteriia</taxon>
        <taxon>Coriobacteriales</taxon>
        <taxon>Atopobiaceae</taxon>
        <taxon>Lancefieldella</taxon>
    </lineage>
</organism>
<keyword evidence="12" id="KW-0540">Nuclease</keyword>
<dbReference type="EC" id="4.2.99.18" evidence="10"/>
<dbReference type="Pfam" id="PF00730">
    <property type="entry name" value="HhH-GPD"/>
    <property type="match status" value="1"/>
</dbReference>
<dbReference type="Proteomes" id="UP000698335">
    <property type="component" value="Unassembled WGS sequence"/>
</dbReference>
<keyword evidence="12" id="KW-0255">Endonuclease</keyword>
<feature type="binding site" evidence="10">
    <location>
        <position position="205"/>
    </location>
    <ligand>
        <name>[4Fe-4S] cluster</name>
        <dbReference type="ChEBI" id="CHEBI:49883"/>
    </ligand>
</feature>
<dbReference type="PANTHER" id="PTHR10359">
    <property type="entry name" value="A/G-SPECIFIC ADENINE GLYCOSYLASE/ENDONUCLEASE III"/>
    <property type="match status" value="1"/>
</dbReference>
<dbReference type="EMBL" id="JABZGW010000172">
    <property type="protein sequence ID" value="MBF4807933.1"/>
    <property type="molecule type" value="Genomic_DNA"/>
</dbReference>
<reference evidence="12" key="1">
    <citation type="submission" date="2020-04" db="EMBL/GenBank/DDBJ databases">
        <title>Deep metagenomics examines the oral microbiome during advanced dental caries in children, revealing novel taxa and co-occurrences with host molecules.</title>
        <authorList>
            <person name="Baker J.L."/>
            <person name="Morton J.T."/>
            <person name="Dinis M."/>
            <person name="Alvarez R."/>
            <person name="Tran N.C."/>
            <person name="Knight R."/>
            <person name="Edlund A."/>
        </authorList>
    </citation>
    <scope>NUCLEOTIDE SEQUENCE</scope>
    <source>
        <strain evidence="12">JCVI_38_bin.5</strain>
    </source>
</reference>
<accession>A0A930YNE0</accession>
<evidence type="ECO:0000259" key="11">
    <source>
        <dbReference type="SMART" id="SM00478"/>
    </source>
</evidence>